<protein>
    <submittedName>
        <fullName evidence="1">DUF3888 domain-containing protein</fullName>
    </submittedName>
</protein>
<evidence type="ECO:0000313" key="1">
    <source>
        <dbReference type="EMBL" id="MBR8670539.1"/>
    </source>
</evidence>
<proteinExistence type="predicted"/>
<accession>A0A941GDC2</accession>
<gene>
    <name evidence="1" type="ORF">KD144_13345</name>
</gene>
<dbReference type="RefSeq" id="WP_212119474.1">
    <property type="nucleotide sequence ID" value="NZ_JAGTPX020000014.1"/>
</dbReference>
<name>A0A941GDC2_NIACI</name>
<dbReference type="Pfam" id="PF13027">
    <property type="entry name" value="DUF3888"/>
    <property type="match status" value="1"/>
</dbReference>
<dbReference type="InterPro" id="IPR024984">
    <property type="entry name" value="DUF3888"/>
</dbReference>
<reference evidence="1" key="1">
    <citation type="submission" date="2021-04" db="EMBL/GenBank/DDBJ databases">
        <title>Genomic analysis of electroactive and textile dye degrading Bacillus circulans strain: DC10 isolated from constructed wetland-microbial fuel cells treating textile dye wastewaters.</title>
        <authorList>
            <person name="Patel D.U."/>
            <person name="Desai C.R."/>
        </authorList>
    </citation>
    <scope>NUCLEOTIDE SEQUENCE</scope>
    <source>
        <strain evidence="1">DC10</strain>
    </source>
</reference>
<comment type="caution">
    <text evidence="1">The sequence shown here is derived from an EMBL/GenBank/DDBJ whole genome shotgun (WGS) entry which is preliminary data.</text>
</comment>
<organism evidence="1">
    <name type="scientific">Niallia circulans</name>
    <name type="common">Bacillus circulans</name>
    <dbReference type="NCBI Taxonomy" id="1397"/>
    <lineage>
        <taxon>Bacteria</taxon>
        <taxon>Bacillati</taxon>
        <taxon>Bacillota</taxon>
        <taxon>Bacilli</taxon>
        <taxon>Bacillales</taxon>
        <taxon>Bacillaceae</taxon>
        <taxon>Niallia</taxon>
    </lineage>
</organism>
<sequence>MKKFFILFLMMMLCFFTLYKYSVTAEQNESIVKDGINNTNKDSTNLRLQDMLVLVLIPHIRNDLSKSYPKSDGIEIEPSLVNLIQTKRVNGFRGFILTLTLEVQPSVGHHSPIGKDRLTYEISYGPEIKLLNHTHLKTYKKPL</sequence>
<dbReference type="EMBL" id="JAGTPX010000013">
    <property type="protein sequence ID" value="MBR8670539.1"/>
    <property type="molecule type" value="Genomic_DNA"/>
</dbReference>
<dbReference type="AlphaFoldDB" id="A0A941GDC2"/>